<evidence type="ECO:0000313" key="6">
    <source>
        <dbReference type="Proteomes" id="UP000035681"/>
    </source>
</evidence>
<evidence type="ECO:0000256" key="2">
    <source>
        <dbReference type="ARBA" id="ARBA00022840"/>
    </source>
</evidence>
<dbReference type="InterPro" id="IPR029067">
    <property type="entry name" value="CDC48_domain_2-like_sf"/>
</dbReference>
<evidence type="ECO:0000256" key="3">
    <source>
        <dbReference type="SAM" id="Coils"/>
    </source>
</evidence>
<sequence length="570" mass="66151">MSNIIAIISFHNQSNSKGILSLSCNINQSAIGKFIGVYQIKNESKSIVLNIYSIDSSEKNYLINGNNCYLNINSIIGNNYGFKNEEIVEMEFIGMNDLIIGKVITLTPKSEDDFKIIDETSTLIEEIFLNQINVLQINQEIILWIQDNLYVTMNVKSIESDCISENNVYKLNNTSEVIVEMNEKKEKKRKQIENSYDNKCVNNNLLKVNQKTLKDKVYRVLDVHNLSYSTILVSDENIDYGLYIVYVDHLNGSFEGCLKNVPSNVPEGHCFLPKHFNARIFSNIIINSIPFNNIKRVDEIILRYNENSEIPVIKNRKKEIENVLNFNSEYSAIVINDDGIFLSNNNEKLVIKDYDSSKKIYGYFFTDSFPKIKIESTTEEIKKNEKKDEKITFHNLGEEVDEIELFDYQKNIINKILKYYQYINTQIGFSNIILLKGKEGLGKSTIIEQLSKELFEKKYIFSLKINCLDIRNQKASKIVEEFQKKLLYLKTTYPSHLIVDNFDGITFKTNNDEDRIRSKKKLIKDIFYLMKMSKIPIIITSCTNDFISFIENEYIGLFLLEIDIPQLIQV</sequence>
<evidence type="ECO:0000313" key="7">
    <source>
        <dbReference type="WBParaSite" id="TCONS_00003850.p1"/>
    </source>
</evidence>
<dbReference type="SUPFAM" id="SSF52540">
    <property type="entry name" value="P-loop containing nucleoside triphosphate hydrolases"/>
    <property type="match status" value="1"/>
</dbReference>
<dbReference type="Gene3D" id="3.40.50.300">
    <property type="entry name" value="P-loop containing nucleotide triphosphate hydrolases"/>
    <property type="match status" value="1"/>
</dbReference>
<dbReference type="Gene3D" id="3.10.330.10">
    <property type="match status" value="1"/>
</dbReference>
<protein>
    <submittedName>
        <fullName evidence="7">Peroxin-1</fullName>
    </submittedName>
</protein>
<feature type="domain" description="ATPase AAA-type core" evidence="4">
    <location>
        <begin position="433"/>
        <end position="541"/>
    </location>
</feature>
<keyword evidence="2" id="KW-0067">ATP-binding</keyword>
<feature type="coiled-coil region" evidence="3">
    <location>
        <begin position="171"/>
        <end position="198"/>
    </location>
</feature>
<evidence type="ECO:0000259" key="5">
    <source>
        <dbReference type="Pfam" id="PF09262"/>
    </source>
</evidence>
<dbReference type="GO" id="GO:0016887">
    <property type="term" value="F:ATP hydrolysis activity"/>
    <property type="evidence" value="ECO:0007669"/>
    <property type="project" value="InterPro"/>
</dbReference>
<dbReference type="WBParaSite" id="TCONS_00003850.p1">
    <property type="protein sequence ID" value="TCONS_00003850.p1"/>
    <property type="gene ID" value="XLOC_000501"/>
</dbReference>
<dbReference type="SUPFAM" id="SSF54585">
    <property type="entry name" value="Cdc48 domain 2-like"/>
    <property type="match status" value="1"/>
</dbReference>
<keyword evidence="3" id="KW-0175">Coiled coil</keyword>
<reference evidence="7" key="1">
    <citation type="submission" date="2024-02" db="UniProtKB">
        <authorList>
            <consortium name="WormBaseParasite"/>
        </authorList>
    </citation>
    <scope>IDENTIFICATION</scope>
</reference>
<proteinExistence type="predicted"/>
<keyword evidence="6" id="KW-1185">Reference proteome</keyword>
<accession>A0AAF5HYX6</accession>
<dbReference type="InterPro" id="IPR015342">
    <property type="entry name" value="PEX1-N_C-lobe"/>
</dbReference>
<dbReference type="GO" id="GO:0005777">
    <property type="term" value="C:peroxisome"/>
    <property type="evidence" value="ECO:0007669"/>
    <property type="project" value="InterPro"/>
</dbReference>
<dbReference type="Pfam" id="PF09262">
    <property type="entry name" value="PEX-1N"/>
    <property type="match status" value="1"/>
</dbReference>
<dbReference type="InterPro" id="IPR003959">
    <property type="entry name" value="ATPase_AAA_core"/>
</dbReference>
<dbReference type="AlphaFoldDB" id="A0AAF5HYX6"/>
<evidence type="ECO:0000256" key="1">
    <source>
        <dbReference type="ARBA" id="ARBA00022741"/>
    </source>
</evidence>
<dbReference type="GO" id="GO:0005524">
    <property type="term" value="F:ATP binding"/>
    <property type="evidence" value="ECO:0007669"/>
    <property type="project" value="UniProtKB-KW"/>
</dbReference>
<keyword evidence="1" id="KW-0547">Nucleotide-binding</keyword>
<evidence type="ECO:0000259" key="4">
    <source>
        <dbReference type="Pfam" id="PF00004"/>
    </source>
</evidence>
<dbReference type="InterPro" id="IPR027417">
    <property type="entry name" value="P-loop_NTPase"/>
</dbReference>
<feature type="domain" description="Peroxisomal ATPase PEX1 N-terminal C-lobe" evidence="5">
    <location>
        <begin position="104"/>
        <end position="180"/>
    </location>
</feature>
<dbReference type="Proteomes" id="UP000035681">
    <property type="component" value="Unplaced"/>
</dbReference>
<dbReference type="GO" id="GO:0007031">
    <property type="term" value="P:peroxisome organization"/>
    <property type="evidence" value="ECO:0007669"/>
    <property type="project" value="InterPro"/>
</dbReference>
<dbReference type="Pfam" id="PF00004">
    <property type="entry name" value="AAA"/>
    <property type="match status" value="1"/>
</dbReference>
<name>A0AAF5HYX6_STRER</name>
<organism evidence="6 7">
    <name type="scientific">Strongyloides stercoralis</name>
    <name type="common">Threadworm</name>
    <dbReference type="NCBI Taxonomy" id="6248"/>
    <lineage>
        <taxon>Eukaryota</taxon>
        <taxon>Metazoa</taxon>
        <taxon>Ecdysozoa</taxon>
        <taxon>Nematoda</taxon>
        <taxon>Chromadorea</taxon>
        <taxon>Rhabditida</taxon>
        <taxon>Tylenchina</taxon>
        <taxon>Panagrolaimomorpha</taxon>
        <taxon>Strongyloidoidea</taxon>
        <taxon>Strongyloididae</taxon>
        <taxon>Strongyloides</taxon>
    </lineage>
</organism>